<keyword evidence="3" id="KW-0328">Glycosyltransferase</keyword>
<reference evidence="7 8" key="1">
    <citation type="submission" date="2017-09" db="EMBL/GenBank/DDBJ databases">
        <title>Depth-based differentiation of microbial function through sediment-hosted aquifers and enrichment of novel symbionts in the deep terrestrial subsurface.</title>
        <authorList>
            <person name="Probst A.J."/>
            <person name="Ladd B."/>
            <person name="Jarett J.K."/>
            <person name="Geller-Mcgrath D.E."/>
            <person name="Sieber C.M."/>
            <person name="Emerson J.B."/>
            <person name="Anantharaman K."/>
            <person name="Thomas B.C."/>
            <person name="Malmstrom R."/>
            <person name="Stieglmeier M."/>
            <person name="Klingl A."/>
            <person name="Woyke T."/>
            <person name="Ryan C.M."/>
            <person name="Banfield J.F."/>
        </authorList>
    </citation>
    <scope>NUCLEOTIDE SEQUENCE [LARGE SCALE GENOMIC DNA]</scope>
    <source>
        <strain evidence="7">CG10_big_fil_rev_8_21_14_0_10_45_14</strain>
    </source>
</reference>
<dbReference type="PANTHER" id="PTHR43646">
    <property type="entry name" value="GLYCOSYLTRANSFERASE"/>
    <property type="match status" value="1"/>
</dbReference>
<dbReference type="PANTHER" id="PTHR43646:SF2">
    <property type="entry name" value="GLYCOSYLTRANSFERASE 2-LIKE DOMAIN-CONTAINING PROTEIN"/>
    <property type="match status" value="1"/>
</dbReference>
<proteinExistence type="predicted"/>
<accession>A0A2H0RL06</accession>
<comment type="caution">
    <text evidence="7">The sequence shown here is derived from an EMBL/GenBank/DDBJ whole genome shotgun (WGS) entry which is preliminary data.</text>
</comment>
<keyword evidence="2" id="KW-1003">Cell membrane</keyword>
<protein>
    <recommendedName>
        <fullName evidence="6">Glycosyltransferase 2-like domain-containing protein</fullName>
    </recommendedName>
</protein>
<dbReference type="GO" id="GO:0016757">
    <property type="term" value="F:glycosyltransferase activity"/>
    <property type="evidence" value="ECO:0007669"/>
    <property type="project" value="UniProtKB-KW"/>
</dbReference>
<dbReference type="GO" id="GO:0005886">
    <property type="term" value="C:plasma membrane"/>
    <property type="evidence" value="ECO:0007669"/>
    <property type="project" value="UniProtKB-SubCell"/>
</dbReference>
<dbReference type="Pfam" id="PF00535">
    <property type="entry name" value="Glycos_transf_2"/>
    <property type="match status" value="1"/>
</dbReference>
<dbReference type="Gene3D" id="3.90.550.10">
    <property type="entry name" value="Spore Coat Polysaccharide Biosynthesis Protein SpsA, Chain A"/>
    <property type="match status" value="1"/>
</dbReference>
<evidence type="ECO:0000313" key="7">
    <source>
        <dbReference type="EMBL" id="PIR47106.1"/>
    </source>
</evidence>
<evidence type="ECO:0000259" key="6">
    <source>
        <dbReference type="Pfam" id="PF00535"/>
    </source>
</evidence>
<dbReference type="EMBL" id="PCYL01000006">
    <property type="protein sequence ID" value="PIR47106.1"/>
    <property type="molecule type" value="Genomic_DNA"/>
</dbReference>
<dbReference type="AlphaFoldDB" id="A0A2H0RL06"/>
<evidence type="ECO:0000256" key="2">
    <source>
        <dbReference type="ARBA" id="ARBA00022475"/>
    </source>
</evidence>
<evidence type="ECO:0000256" key="3">
    <source>
        <dbReference type="ARBA" id="ARBA00022676"/>
    </source>
</evidence>
<evidence type="ECO:0000256" key="1">
    <source>
        <dbReference type="ARBA" id="ARBA00004236"/>
    </source>
</evidence>
<dbReference type="Proteomes" id="UP000230833">
    <property type="component" value="Unassembled WGS sequence"/>
</dbReference>
<dbReference type="SUPFAM" id="SSF53448">
    <property type="entry name" value="Nucleotide-diphospho-sugar transferases"/>
    <property type="match status" value="1"/>
</dbReference>
<dbReference type="InterPro" id="IPR001173">
    <property type="entry name" value="Glyco_trans_2-like"/>
</dbReference>
<gene>
    <name evidence="7" type="ORF">COV07_00745</name>
</gene>
<dbReference type="InterPro" id="IPR029044">
    <property type="entry name" value="Nucleotide-diphossugar_trans"/>
</dbReference>
<evidence type="ECO:0000313" key="8">
    <source>
        <dbReference type="Proteomes" id="UP000230833"/>
    </source>
</evidence>
<name>A0A2H0RL06_9BACT</name>
<comment type="subcellular location">
    <subcellularLocation>
        <location evidence="1">Cell membrane</location>
    </subcellularLocation>
</comment>
<organism evidence="7 8">
    <name type="scientific">Candidatus Vogelbacteria bacterium CG10_big_fil_rev_8_21_14_0_10_45_14</name>
    <dbReference type="NCBI Taxonomy" id="1975042"/>
    <lineage>
        <taxon>Bacteria</taxon>
        <taxon>Candidatus Vogeliibacteriota</taxon>
    </lineage>
</organism>
<sequence length="249" mass="27822">MKKPTVSVVIPASNEEGFIIRAIESVRRDRSAECEIIVVVNGSHDKTSFIANELADRCMTFVGAIGPAQARNAGASIANGEVLLFVDADAEILPGTISAVEKICVPDSFGTVLGHPEDSKISHKIYLGFKNFVHKSGFYHGTVDGVMFADKHLFTKLQGFKSEKSPDEFYDFSRRARGAGAKYLVLRRPHVIVSMRRFRREGFVRTFWLWVRIRSAVLLGGNTDAYLGQYFHGLVASERKIRPPWRKAF</sequence>
<keyword evidence="4" id="KW-0808">Transferase</keyword>
<evidence type="ECO:0000256" key="5">
    <source>
        <dbReference type="ARBA" id="ARBA00023136"/>
    </source>
</evidence>
<feature type="domain" description="Glycosyltransferase 2-like" evidence="6">
    <location>
        <begin position="7"/>
        <end position="99"/>
    </location>
</feature>
<keyword evidence="5" id="KW-0472">Membrane</keyword>
<evidence type="ECO:0000256" key="4">
    <source>
        <dbReference type="ARBA" id="ARBA00022679"/>
    </source>
</evidence>